<reference evidence="2" key="1">
    <citation type="journal article" date="2020" name="mSystems">
        <title>Genome- and Community-Level Interaction Insights into Carbon Utilization and Element Cycling Functions of Hydrothermarchaeota in Hydrothermal Sediment.</title>
        <authorList>
            <person name="Zhou Z."/>
            <person name="Liu Y."/>
            <person name="Xu W."/>
            <person name="Pan J."/>
            <person name="Luo Z.H."/>
            <person name="Li M."/>
        </authorList>
    </citation>
    <scope>NUCLEOTIDE SEQUENCE [LARGE SCALE GENOMIC DNA]</scope>
    <source>
        <strain evidence="2">SpSt-289</strain>
    </source>
</reference>
<organism evidence="2">
    <name type="scientific">Caldilinea aerophila</name>
    <dbReference type="NCBI Taxonomy" id="133453"/>
    <lineage>
        <taxon>Bacteria</taxon>
        <taxon>Bacillati</taxon>
        <taxon>Chloroflexota</taxon>
        <taxon>Caldilineae</taxon>
        <taxon>Caldilineales</taxon>
        <taxon>Caldilineaceae</taxon>
        <taxon>Caldilinea</taxon>
    </lineage>
</organism>
<dbReference type="EMBL" id="DSMG01000061">
    <property type="protein sequence ID" value="HDX30940.1"/>
    <property type="molecule type" value="Genomic_DNA"/>
</dbReference>
<feature type="transmembrane region" description="Helical" evidence="1">
    <location>
        <begin position="12"/>
        <end position="30"/>
    </location>
</feature>
<dbReference type="AlphaFoldDB" id="A0A7C1FQJ9"/>
<keyword evidence="1" id="KW-0812">Transmembrane</keyword>
<evidence type="ECO:0000256" key="1">
    <source>
        <dbReference type="SAM" id="Phobius"/>
    </source>
</evidence>
<evidence type="ECO:0000313" key="2">
    <source>
        <dbReference type="EMBL" id="HDX30940.1"/>
    </source>
</evidence>
<protein>
    <submittedName>
        <fullName evidence="2">Uncharacterized protein</fullName>
    </submittedName>
</protein>
<feature type="transmembrane region" description="Helical" evidence="1">
    <location>
        <begin position="75"/>
        <end position="96"/>
    </location>
</feature>
<feature type="transmembrane region" description="Helical" evidence="1">
    <location>
        <begin position="51"/>
        <end position="69"/>
    </location>
</feature>
<proteinExistence type="predicted"/>
<sequence>MISAPSLLANSLWVLGLAGVLATFSYMNWLRSVRQWSWRHTLKTPIFLTPFTLSLFLFSGGIALTGLFSGAPTPWWQTIAWSVLTLLFGIQAVAYARAGRQDGWDAPFEGKNNHE</sequence>
<keyword evidence="1" id="KW-0472">Membrane</keyword>
<gene>
    <name evidence="2" type="ORF">ENQ20_05530</name>
</gene>
<name>A0A7C1FQJ9_9CHLR</name>
<keyword evidence="1" id="KW-1133">Transmembrane helix</keyword>
<accession>A0A7C1FQJ9</accession>
<comment type="caution">
    <text evidence="2">The sequence shown here is derived from an EMBL/GenBank/DDBJ whole genome shotgun (WGS) entry which is preliminary data.</text>
</comment>